<reference evidence="2 3" key="1">
    <citation type="submission" date="2024-06" db="EMBL/GenBank/DDBJ databases">
        <title>A chromosome-level genome assembly of beet webworm, Loxostege sticticalis.</title>
        <authorList>
            <person name="Zhang Y."/>
        </authorList>
    </citation>
    <scope>NUCLEOTIDE SEQUENCE [LARGE SCALE GENOMIC DNA]</scope>
    <source>
        <strain evidence="2">AQ026</strain>
        <tissue evidence="2">Whole body</tissue>
    </source>
</reference>
<protein>
    <recommendedName>
        <fullName evidence="4">Mutant cadherin</fullName>
    </recommendedName>
</protein>
<evidence type="ECO:0000313" key="2">
    <source>
        <dbReference type="EMBL" id="KAL0879259.1"/>
    </source>
</evidence>
<accession>A0ABR3HRY8</accession>
<proteinExistence type="predicted"/>
<dbReference type="Proteomes" id="UP001549920">
    <property type="component" value="Unassembled WGS sequence"/>
</dbReference>
<gene>
    <name evidence="2" type="ORF">ABMA27_003039</name>
</gene>
<keyword evidence="3" id="KW-1185">Reference proteome</keyword>
<evidence type="ECO:0008006" key="4">
    <source>
        <dbReference type="Google" id="ProtNLM"/>
    </source>
</evidence>
<feature type="compositionally biased region" description="Polar residues" evidence="1">
    <location>
        <begin position="218"/>
        <end position="261"/>
    </location>
</feature>
<feature type="region of interest" description="Disordered" evidence="1">
    <location>
        <begin position="188"/>
        <end position="207"/>
    </location>
</feature>
<dbReference type="EMBL" id="JBEUOH010000014">
    <property type="protein sequence ID" value="KAL0879259.1"/>
    <property type="molecule type" value="Genomic_DNA"/>
</dbReference>
<comment type="caution">
    <text evidence="2">The sequence shown here is derived from an EMBL/GenBank/DDBJ whole genome shotgun (WGS) entry which is preliminary data.</text>
</comment>
<sequence>MSSNLVKCSNCNVVINEVLAFVSNKIDVMTEEGISRICISAFSESEIVSAKNLLFDSIPTGKRKITRKRDGKKQRDIDDIITLLKGTDPDELPVFVAKDLQKLPPVLFDHVDVTRLLKDIIKLQSEIKEIKEDYVTVSQLDIVKKDLDALKTCSLVNNYECNVNKKRGAFMLESFNYDSGPVGLPPVCSNQNITTEDKNSPISTSSPQAHYRDLKLVSNSNNEGTCQTKLQSLTDPETEQLNKPQSNSADAMTHRSQTGSLASAPKVRHTAGAYVNNVVPAASANIADIVRHGEWKKQLPSDEWITVQRKRLKNRFGAKKGKAKLEPNSHFKAADITIPIYIYNVAKGVSVCDIASYIETKANVSVKLEKMEMKMEKEYDAYKIFIPKRKIEVFMNDSFWPEGISFRRFINFGHKKTDRTSAALKIDRKKII</sequence>
<organism evidence="2 3">
    <name type="scientific">Loxostege sticticalis</name>
    <name type="common">Beet webworm moth</name>
    <dbReference type="NCBI Taxonomy" id="481309"/>
    <lineage>
        <taxon>Eukaryota</taxon>
        <taxon>Metazoa</taxon>
        <taxon>Ecdysozoa</taxon>
        <taxon>Arthropoda</taxon>
        <taxon>Hexapoda</taxon>
        <taxon>Insecta</taxon>
        <taxon>Pterygota</taxon>
        <taxon>Neoptera</taxon>
        <taxon>Endopterygota</taxon>
        <taxon>Lepidoptera</taxon>
        <taxon>Glossata</taxon>
        <taxon>Ditrysia</taxon>
        <taxon>Pyraloidea</taxon>
        <taxon>Crambidae</taxon>
        <taxon>Pyraustinae</taxon>
        <taxon>Loxostege</taxon>
    </lineage>
</organism>
<evidence type="ECO:0000313" key="3">
    <source>
        <dbReference type="Proteomes" id="UP001549920"/>
    </source>
</evidence>
<evidence type="ECO:0000256" key="1">
    <source>
        <dbReference type="SAM" id="MobiDB-lite"/>
    </source>
</evidence>
<feature type="region of interest" description="Disordered" evidence="1">
    <location>
        <begin position="218"/>
        <end position="264"/>
    </location>
</feature>
<name>A0ABR3HRY8_LOXSC</name>